<dbReference type="GO" id="GO:0005737">
    <property type="term" value="C:cytoplasm"/>
    <property type="evidence" value="ECO:0007669"/>
    <property type="project" value="UniProtKB-SubCell"/>
</dbReference>
<reference evidence="10 11" key="1">
    <citation type="submission" date="2019-01" db="EMBL/GenBank/DDBJ databases">
        <title>Complete genome of a denitifying bacterium Halomons sp. BC-M4-5.</title>
        <authorList>
            <person name="Wang L."/>
            <person name="Shao Z."/>
        </authorList>
    </citation>
    <scope>NUCLEOTIDE SEQUENCE [LARGE SCALE GENOMIC DNA]</scope>
    <source>
        <strain evidence="10 11">BC-M4-5</strain>
    </source>
</reference>
<dbReference type="Gene3D" id="3.40.50.620">
    <property type="entry name" value="HUPs"/>
    <property type="match status" value="1"/>
</dbReference>
<keyword evidence="2 8" id="KW-0963">Cytoplasm</keyword>
<evidence type="ECO:0000256" key="5">
    <source>
        <dbReference type="ARBA" id="ARBA00022741"/>
    </source>
</evidence>
<dbReference type="NCBIfam" id="TIGR02433">
    <property type="entry name" value="lysidine_TilS_C"/>
    <property type="match status" value="1"/>
</dbReference>
<dbReference type="GO" id="GO:0032267">
    <property type="term" value="F:tRNA(Ile)-lysidine synthase activity"/>
    <property type="evidence" value="ECO:0007669"/>
    <property type="project" value="UniProtKB-EC"/>
</dbReference>
<dbReference type="SUPFAM" id="SSF82829">
    <property type="entry name" value="MesJ substrate recognition domain-like"/>
    <property type="match status" value="1"/>
</dbReference>
<dbReference type="Pfam" id="PF09179">
    <property type="entry name" value="TilS"/>
    <property type="match status" value="1"/>
</dbReference>
<name>A0A6I6SN27_9GAMM</name>
<dbReference type="AlphaFoldDB" id="A0A6I6SN27"/>
<dbReference type="PANTHER" id="PTHR43033">
    <property type="entry name" value="TRNA(ILE)-LYSIDINE SYNTHASE-RELATED"/>
    <property type="match status" value="1"/>
</dbReference>
<dbReference type="SMART" id="SM00977">
    <property type="entry name" value="TilS_C"/>
    <property type="match status" value="1"/>
</dbReference>
<comment type="catalytic activity">
    <reaction evidence="7 8">
        <text>cytidine(34) in tRNA(Ile2) + L-lysine + ATP = lysidine(34) in tRNA(Ile2) + AMP + diphosphate + H(+)</text>
        <dbReference type="Rhea" id="RHEA:43744"/>
        <dbReference type="Rhea" id="RHEA-COMP:10625"/>
        <dbReference type="Rhea" id="RHEA-COMP:10670"/>
        <dbReference type="ChEBI" id="CHEBI:15378"/>
        <dbReference type="ChEBI" id="CHEBI:30616"/>
        <dbReference type="ChEBI" id="CHEBI:32551"/>
        <dbReference type="ChEBI" id="CHEBI:33019"/>
        <dbReference type="ChEBI" id="CHEBI:82748"/>
        <dbReference type="ChEBI" id="CHEBI:83665"/>
        <dbReference type="ChEBI" id="CHEBI:456215"/>
        <dbReference type="EC" id="6.3.4.19"/>
    </reaction>
</comment>
<dbReference type="GO" id="GO:0006400">
    <property type="term" value="P:tRNA modification"/>
    <property type="evidence" value="ECO:0007669"/>
    <property type="project" value="UniProtKB-UniRule"/>
</dbReference>
<dbReference type="InterPro" id="IPR012094">
    <property type="entry name" value="tRNA_Ile_lys_synt"/>
</dbReference>
<comment type="domain">
    <text evidence="8">The N-terminal region contains the highly conserved SGGXDS motif, predicted to be a P-loop motif involved in ATP binding.</text>
</comment>
<keyword evidence="11" id="KW-1185">Reference proteome</keyword>
<dbReference type="KEGG" id="htx:EKK97_03085"/>
<evidence type="ECO:0000256" key="3">
    <source>
        <dbReference type="ARBA" id="ARBA00022598"/>
    </source>
</evidence>
<dbReference type="HAMAP" id="MF_01161">
    <property type="entry name" value="tRNA_Ile_lys_synt"/>
    <property type="match status" value="1"/>
</dbReference>
<dbReference type="SUPFAM" id="SSF52402">
    <property type="entry name" value="Adenine nucleotide alpha hydrolases-like"/>
    <property type="match status" value="1"/>
</dbReference>
<dbReference type="InterPro" id="IPR012795">
    <property type="entry name" value="tRNA_Ile_lys_synt_N"/>
</dbReference>
<evidence type="ECO:0000313" key="10">
    <source>
        <dbReference type="EMBL" id="QHC48795.1"/>
    </source>
</evidence>
<proteinExistence type="inferred from homology"/>
<dbReference type="EC" id="6.3.4.19" evidence="8"/>
<evidence type="ECO:0000259" key="9">
    <source>
        <dbReference type="SMART" id="SM00977"/>
    </source>
</evidence>
<evidence type="ECO:0000256" key="8">
    <source>
        <dbReference type="HAMAP-Rule" id="MF_01161"/>
    </source>
</evidence>
<sequence>MALQHKKESLQALIDDALAETPPGRVVWVALSGGLDSSLLLTLVAAACRRHPRPLYALHVHHGLQVAADGFELHCRRLCSPLGVPLFVERVKVERDAGLGLEGAARQARYAAFARRVVPGETLWLAQHRDDQAETFLLAALRGSGTRGLAAMPRLREWQGRRLERPLLDVPRVALESEAERLGLRWIDDPSNADETLDRNFLRRSVLPLLQSRWPHAADALARSAAYAAETEEMVEALVGSDLALLGDDPACLPVVELASLAPARQRTLVRYACRRLGLASPPSARLETLLIQLNARDDAQARVDWADVEARIWRGKLYLQRRTAALPAEWRVEWQGEEPLPTPWGNVTVALAPTDGHSVRLVLMPRRGGERLRLAGRGARDLKRLLQEAGVPPWARERLAVAWHEEEPVAALLLPEGRWLAVAAGWRAQPAA</sequence>
<keyword evidence="3 8" id="KW-0436">Ligase</keyword>
<gene>
    <name evidence="8 10" type="primary">tilS</name>
    <name evidence="10" type="ORF">EKK97_03085</name>
</gene>
<dbReference type="InterPro" id="IPR014729">
    <property type="entry name" value="Rossmann-like_a/b/a_fold"/>
</dbReference>
<accession>A0A6I6SN27</accession>
<dbReference type="Pfam" id="PF11734">
    <property type="entry name" value="TilS_C"/>
    <property type="match status" value="1"/>
</dbReference>
<dbReference type="NCBIfam" id="TIGR02432">
    <property type="entry name" value="lysidine_TilS_N"/>
    <property type="match status" value="1"/>
</dbReference>
<organism evidence="10 11">
    <name type="scientific">Billgrantia tianxiuensis</name>
    <dbReference type="NCBI Taxonomy" id="2497861"/>
    <lineage>
        <taxon>Bacteria</taxon>
        <taxon>Pseudomonadati</taxon>
        <taxon>Pseudomonadota</taxon>
        <taxon>Gammaproteobacteria</taxon>
        <taxon>Oceanospirillales</taxon>
        <taxon>Halomonadaceae</taxon>
        <taxon>Billgrantia</taxon>
    </lineage>
</organism>
<feature type="binding site" evidence="8">
    <location>
        <begin position="32"/>
        <end position="37"/>
    </location>
    <ligand>
        <name>ATP</name>
        <dbReference type="ChEBI" id="CHEBI:30616"/>
    </ligand>
</feature>
<comment type="similarity">
    <text evidence="8">Belongs to the tRNA(Ile)-lysidine synthase family.</text>
</comment>
<dbReference type="Gene3D" id="1.20.59.20">
    <property type="match status" value="1"/>
</dbReference>
<evidence type="ECO:0000313" key="11">
    <source>
        <dbReference type="Proteomes" id="UP000464013"/>
    </source>
</evidence>
<dbReference type="InterPro" id="IPR012796">
    <property type="entry name" value="Lysidine-tRNA-synth_C"/>
</dbReference>
<evidence type="ECO:0000256" key="6">
    <source>
        <dbReference type="ARBA" id="ARBA00022840"/>
    </source>
</evidence>
<dbReference type="InterPro" id="IPR011063">
    <property type="entry name" value="TilS/TtcA_N"/>
</dbReference>
<dbReference type="Pfam" id="PF01171">
    <property type="entry name" value="ATP_bind_3"/>
    <property type="match status" value="1"/>
</dbReference>
<keyword evidence="5 8" id="KW-0547">Nucleotide-binding</keyword>
<evidence type="ECO:0000256" key="1">
    <source>
        <dbReference type="ARBA" id="ARBA00004496"/>
    </source>
</evidence>
<dbReference type="InterPro" id="IPR015262">
    <property type="entry name" value="tRNA_Ile_lys_synt_subst-bd"/>
</dbReference>
<dbReference type="PANTHER" id="PTHR43033:SF1">
    <property type="entry name" value="TRNA(ILE)-LYSIDINE SYNTHASE-RELATED"/>
    <property type="match status" value="1"/>
</dbReference>
<feature type="domain" description="Lysidine-tRNA(Ile) synthetase C-terminal" evidence="9">
    <location>
        <begin position="362"/>
        <end position="423"/>
    </location>
</feature>
<dbReference type="Proteomes" id="UP000464013">
    <property type="component" value="Chromosome"/>
</dbReference>
<dbReference type="EMBL" id="CP035042">
    <property type="protein sequence ID" value="QHC48795.1"/>
    <property type="molecule type" value="Genomic_DNA"/>
</dbReference>
<evidence type="ECO:0000256" key="2">
    <source>
        <dbReference type="ARBA" id="ARBA00022490"/>
    </source>
</evidence>
<evidence type="ECO:0000256" key="4">
    <source>
        <dbReference type="ARBA" id="ARBA00022694"/>
    </source>
</evidence>
<comment type="subcellular location">
    <subcellularLocation>
        <location evidence="1 8">Cytoplasm</location>
    </subcellularLocation>
</comment>
<dbReference type="OrthoDB" id="9807403at2"/>
<dbReference type="CDD" id="cd01992">
    <property type="entry name" value="TilS_N"/>
    <property type="match status" value="1"/>
</dbReference>
<dbReference type="GO" id="GO:0005524">
    <property type="term" value="F:ATP binding"/>
    <property type="evidence" value="ECO:0007669"/>
    <property type="project" value="UniProtKB-UniRule"/>
</dbReference>
<keyword evidence="6 8" id="KW-0067">ATP-binding</keyword>
<dbReference type="SUPFAM" id="SSF56037">
    <property type="entry name" value="PheT/TilS domain"/>
    <property type="match status" value="1"/>
</dbReference>
<protein>
    <recommendedName>
        <fullName evidence="8">tRNA(Ile)-lysidine synthase</fullName>
        <ecNumber evidence="8">6.3.4.19</ecNumber>
    </recommendedName>
    <alternativeName>
        <fullName evidence="8">tRNA(Ile)-2-lysyl-cytidine synthase</fullName>
    </alternativeName>
    <alternativeName>
        <fullName evidence="8">tRNA(Ile)-lysidine synthetase</fullName>
    </alternativeName>
</protein>
<keyword evidence="4 8" id="KW-0819">tRNA processing</keyword>
<comment type="function">
    <text evidence="8">Ligates lysine onto the cytidine present at position 34 of the AUA codon-specific tRNA(Ile) that contains the anticodon CAU, in an ATP-dependent manner. Cytidine is converted to lysidine, thus changing the amino acid specificity of the tRNA from methionine to isoleucine.</text>
</comment>
<evidence type="ECO:0000256" key="7">
    <source>
        <dbReference type="ARBA" id="ARBA00048539"/>
    </source>
</evidence>
<dbReference type="RefSeq" id="WP_159548934.1">
    <property type="nucleotide sequence ID" value="NZ_CP035042.1"/>
</dbReference>